<dbReference type="GO" id="GO:0005829">
    <property type="term" value="C:cytosol"/>
    <property type="evidence" value="ECO:0007669"/>
    <property type="project" value="TreeGrafter"/>
</dbReference>
<dbReference type="PROSITE" id="PS51409">
    <property type="entry name" value="ARGINASE_2"/>
    <property type="match status" value="1"/>
</dbReference>
<comment type="similarity">
    <text evidence="4">Belongs to the arginase family.</text>
</comment>
<sequence length="292" mass="31535">MTIDPKKVLRLNLPQWQGGDHPDYRIGARVLAAIAPEPLGPEETVAVPEAHDDVRPADQGIVSRQPLLDLAAAAMSAIRRHSPDAVVTLGGDCLVNLAPVAYLNERYGDDLAVLWVDAHPDVMGAGQFRNAHAHVLAMLMGIGDPDFVAAVPKPVQARQILYVGLTETTPFETDFIAKHGLARLSPEDLAGSAEPVLDWLRAAGAKKVAVHFDLDVLDPTLYDFLLLQDPAAKPNTYEGVAKGRMRFEEVARILTAVDAEADVVGLAIAEYMPWSAIQLSKSLQTLPLLGKR</sequence>
<accession>A0A859QW75</accession>
<dbReference type="AlphaFoldDB" id="A0A859QW75"/>
<dbReference type="Gene3D" id="3.40.800.10">
    <property type="entry name" value="Ureohydrolase domain"/>
    <property type="match status" value="1"/>
</dbReference>
<dbReference type="SUPFAM" id="SSF52768">
    <property type="entry name" value="Arginase/deacetylase"/>
    <property type="match status" value="1"/>
</dbReference>
<dbReference type="GO" id="GO:0004053">
    <property type="term" value="F:arginase activity"/>
    <property type="evidence" value="ECO:0007669"/>
    <property type="project" value="TreeGrafter"/>
</dbReference>
<keyword evidence="2" id="KW-0378">Hydrolase</keyword>
<keyword evidence="1" id="KW-0479">Metal-binding</keyword>
<dbReference type="Proteomes" id="UP000510721">
    <property type="component" value="Chromosome"/>
</dbReference>
<dbReference type="Pfam" id="PF00491">
    <property type="entry name" value="Arginase"/>
    <property type="match status" value="1"/>
</dbReference>
<evidence type="ECO:0000313" key="6">
    <source>
        <dbReference type="Proteomes" id="UP000510721"/>
    </source>
</evidence>
<dbReference type="InterPro" id="IPR006035">
    <property type="entry name" value="Ureohydrolase"/>
</dbReference>
<evidence type="ECO:0000256" key="4">
    <source>
        <dbReference type="PROSITE-ProRule" id="PRU00742"/>
    </source>
</evidence>
<dbReference type="CDD" id="cd09999">
    <property type="entry name" value="Arginase-like_1"/>
    <property type="match status" value="1"/>
</dbReference>
<evidence type="ECO:0000256" key="3">
    <source>
        <dbReference type="ARBA" id="ARBA00023211"/>
    </source>
</evidence>
<dbReference type="GO" id="GO:0030145">
    <property type="term" value="F:manganese ion binding"/>
    <property type="evidence" value="ECO:0007669"/>
    <property type="project" value="TreeGrafter"/>
</dbReference>
<gene>
    <name evidence="5" type="ORF">FKV68_13090</name>
</gene>
<evidence type="ECO:0000256" key="1">
    <source>
        <dbReference type="ARBA" id="ARBA00022723"/>
    </source>
</evidence>
<proteinExistence type="inferred from homology"/>
<organism evidence="5 6">
    <name type="scientific">Sinorhizobium mexicanum</name>
    <dbReference type="NCBI Taxonomy" id="375549"/>
    <lineage>
        <taxon>Bacteria</taxon>
        <taxon>Pseudomonadati</taxon>
        <taxon>Pseudomonadota</taxon>
        <taxon>Alphaproteobacteria</taxon>
        <taxon>Hyphomicrobiales</taxon>
        <taxon>Rhizobiaceae</taxon>
        <taxon>Sinorhizobium/Ensifer group</taxon>
        <taxon>Sinorhizobium</taxon>
    </lineage>
</organism>
<dbReference type="PANTHER" id="PTHR43782:SF3">
    <property type="entry name" value="ARGINASE"/>
    <property type="match status" value="1"/>
</dbReference>
<reference evidence="5 6" key="1">
    <citation type="submission" date="2019-06" db="EMBL/GenBank/DDBJ databases">
        <title>Complete genome sequence of Ensifer mexicanus ITTG R7 isolated from nodules of Acacia angustissima (Mill.) Kuntze.</title>
        <authorList>
            <person name="Rincon-Rosales R."/>
            <person name="Rogel M.A."/>
            <person name="Guerrero G."/>
            <person name="Rincon-Molina C.I."/>
            <person name="Lopez-Lopez A."/>
            <person name="Martinez-Romero E."/>
        </authorList>
    </citation>
    <scope>NUCLEOTIDE SEQUENCE [LARGE SCALE GENOMIC DNA]</scope>
    <source>
        <strain evidence="5 6">ITTG R7</strain>
    </source>
</reference>
<dbReference type="KEGG" id="emx:FKV68_13090"/>
<dbReference type="PANTHER" id="PTHR43782">
    <property type="entry name" value="ARGINASE"/>
    <property type="match status" value="1"/>
</dbReference>
<evidence type="ECO:0000313" key="5">
    <source>
        <dbReference type="EMBL" id="QLL63799.1"/>
    </source>
</evidence>
<evidence type="ECO:0000256" key="2">
    <source>
        <dbReference type="ARBA" id="ARBA00022801"/>
    </source>
</evidence>
<protein>
    <submittedName>
        <fullName evidence="5">Arginase family protein</fullName>
    </submittedName>
</protein>
<keyword evidence="3" id="KW-0464">Manganese</keyword>
<dbReference type="InterPro" id="IPR023696">
    <property type="entry name" value="Ureohydrolase_dom_sf"/>
</dbReference>
<name>A0A859QW75_9HYPH</name>
<keyword evidence="6" id="KW-1185">Reference proteome</keyword>
<dbReference type="EMBL" id="CP041238">
    <property type="protein sequence ID" value="QLL63799.1"/>
    <property type="molecule type" value="Genomic_DNA"/>
</dbReference>